<proteinExistence type="predicted"/>
<dbReference type="Proteomes" id="UP000001861">
    <property type="component" value="Unassembled WGS sequence"/>
</dbReference>
<name>A8NW33_COPC7</name>
<dbReference type="VEuPathDB" id="FungiDB:CC1G_04129"/>
<dbReference type="InterPro" id="IPR032675">
    <property type="entry name" value="LRR_dom_sf"/>
</dbReference>
<dbReference type="AlphaFoldDB" id="A8NW33"/>
<dbReference type="EMBL" id="AACS02000004">
    <property type="protein sequence ID" value="EAU85033.1"/>
    <property type="molecule type" value="Genomic_DNA"/>
</dbReference>
<evidence type="ECO:0008006" key="3">
    <source>
        <dbReference type="Google" id="ProtNLM"/>
    </source>
</evidence>
<evidence type="ECO:0000313" key="2">
    <source>
        <dbReference type="Proteomes" id="UP000001861"/>
    </source>
</evidence>
<dbReference type="GeneID" id="6013368"/>
<sequence length="635" mass="72172">MDYHRQPPQPLTFDRVYPPFQATSVSATPHSSSHDANAQSLPFFHRLPVELLPRLLLHWSSEDLANIALVDRPCRQLARSKQFVEVNLGMPLPDYLSGSPGNDSIPTGAKRNSGPSLLDSLMVEVQRGFNTTPSIAVCIRRVNVVMLPPGLIDCVHKETLKAFLDRVSSLLPQLPHVCSLSWVTPGRTLTRYQLDCLKAMKVLKNLELFCQETEHSDGEGTLAPWPLESLHITGQGPGFSLSERLPSGILKAPHTLIQSLTLGISGRGIRDDPPPVEVWSMEHLRRLEIHDSSFPLDLPSGAPTCPLPRLTALTVASFHSSFRPTSEEAISHRTVHFPGLRRLKYTSSIASSDVQAQSDIIAFLSRHTDLVSIEFEEPVAPEWIDQVLLPLLTSTSAPTRTRPTFSELRSLRLVFGALSISIDTLKQLGSLGNLEHLWISSRLLTSGLPLQEQPWRRRSGHYSEWFVDHPAMLESLQALWPSLRTLVLSGDTYGEREAVHPLMNPRFHRGDYYESRTLPSDVSHELFLTPEERETLSRPIYHTYPWEYSSQHRRLDFEALQRMARRFHLIAWERWHVSAMRDFAGRYFERFGKLEVCYVGRIMVERGGNRESRMDDLPAERERVEKELWEERIVS</sequence>
<dbReference type="OrthoDB" id="3257981at2759"/>
<dbReference type="RefSeq" id="XP_001836816.1">
    <property type="nucleotide sequence ID" value="XM_001836764.1"/>
</dbReference>
<gene>
    <name evidence="1" type="ORF">CC1G_04129</name>
</gene>
<comment type="caution">
    <text evidence="1">The sequence shown here is derived from an EMBL/GenBank/DDBJ whole genome shotgun (WGS) entry which is preliminary data.</text>
</comment>
<accession>A8NW33</accession>
<keyword evidence="2" id="KW-1185">Reference proteome</keyword>
<dbReference type="Gene3D" id="3.80.10.10">
    <property type="entry name" value="Ribonuclease Inhibitor"/>
    <property type="match status" value="1"/>
</dbReference>
<reference evidence="1 2" key="1">
    <citation type="journal article" date="2010" name="Proc. Natl. Acad. Sci. U.S.A.">
        <title>Insights into evolution of multicellular fungi from the assembled chromosomes of the mushroom Coprinopsis cinerea (Coprinus cinereus).</title>
        <authorList>
            <person name="Stajich J.E."/>
            <person name="Wilke S.K."/>
            <person name="Ahren D."/>
            <person name="Au C.H."/>
            <person name="Birren B.W."/>
            <person name="Borodovsky M."/>
            <person name="Burns C."/>
            <person name="Canback B."/>
            <person name="Casselton L.A."/>
            <person name="Cheng C.K."/>
            <person name="Deng J."/>
            <person name="Dietrich F.S."/>
            <person name="Fargo D.C."/>
            <person name="Farman M.L."/>
            <person name="Gathman A.C."/>
            <person name="Goldberg J."/>
            <person name="Guigo R."/>
            <person name="Hoegger P.J."/>
            <person name="Hooker J.B."/>
            <person name="Huggins A."/>
            <person name="James T.Y."/>
            <person name="Kamada T."/>
            <person name="Kilaru S."/>
            <person name="Kodira C."/>
            <person name="Kues U."/>
            <person name="Kupfer D."/>
            <person name="Kwan H.S."/>
            <person name="Lomsadze A."/>
            <person name="Li W."/>
            <person name="Lilly W.W."/>
            <person name="Ma L.J."/>
            <person name="Mackey A.J."/>
            <person name="Manning G."/>
            <person name="Martin F."/>
            <person name="Muraguchi H."/>
            <person name="Natvig D.O."/>
            <person name="Palmerini H."/>
            <person name="Ramesh M.A."/>
            <person name="Rehmeyer C.J."/>
            <person name="Roe B.A."/>
            <person name="Shenoy N."/>
            <person name="Stanke M."/>
            <person name="Ter-Hovhannisyan V."/>
            <person name="Tunlid A."/>
            <person name="Velagapudi R."/>
            <person name="Vision T.J."/>
            <person name="Zeng Q."/>
            <person name="Zolan M.E."/>
            <person name="Pukkila P.J."/>
        </authorList>
    </citation>
    <scope>NUCLEOTIDE SEQUENCE [LARGE SCALE GENOMIC DNA]</scope>
    <source>
        <strain evidence="2">Okayama-7 / 130 / ATCC MYA-4618 / FGSC 9003</strain>
    </source>
</reference>
<dbReference type="KEGG" id="cci:CC1G_04129"/>
<dbReference type="OMA" id="RCSAQHI"/>
<protein>
    <recommendedName>
        <fullName evidence="3">F-box domain-containing protein</fullName>
    </recommendedName>
</protein>
<dbReference type="InParanoid" id="A8NW33"/>
<dbReference type="eggNOG" id="ENOG502SPF4">
    <property type="taxonomic scope" value="Eukaryota"/>
</dbReference>
<evidence type="ECO:0000313" key="1">
    <source>
        <dbReference type="EMBL" id="EAU85033.1"/>
    </source>
</evidence>
<organism evidence="1 2">
    <name type="scientific">Coprinopsis cinerea (strain Okayama-7 / 130 / ATCC MYA-4618 / FGSC 9003)</name>
    <name type="common">Inky cap fungus</name>
    <name type="synonym">Hormographiella aspergillata</name>
    <dbReference type="NCBI Taxonomy" id="240176"/>
    <lineage>
        <taxon>Eukaryota</taxon>
        <taxon>Fungi</taxon>
        <taxon>Dikarya</taxon>
        <taxon>Basidiomycota</taxon>
        <taxon>Agaricomycotina</taxon>
        <taxon>Agaricomycetes</taxon>
        <taxon>Agaricomycetidae</taxon>
        <taxon>Agaricales</taxon>
        <taxon>Agaricineae</taxon>
        <taxon>Psathyrellaceae</taxon>
        <taxon>Coprinopsis</taxon>
    </lineage>
</organism>